<evidence type="ECO:0000313" key="2">
    <source>
        <dbReference type="EMBL" id="PKW28895.1"/>
    </source>
</evidence>
<dbReference type="InterPro" id="IPR001387">
    <property type="entry name" value="Cro/C1-type_HTH"/>
</dbReference>
<evidence type="ECO:0000313" key="4">
    <source>
        <dbReference type="Proteomes" id="UP000233767"/>
    </source>
</evidence>
<reference evidence="2 4" key="1">
    <citation type="submission" date="2017-12" db="EMBL/GenBank/DDBJ databases">
        <title>Genomic Encyclopedia of Type Strains, Phase III (KMG-III): the genomes of soil and plant-associated and newly described type strains.</title>
        <authorList>
            <person name="Whitman W."/>
        </authorList>
    </citation>
    <scope>NUCLEOTIDE SEQUENCE [LARGE SCALE GENOMIC DNA]</scope>
    <source>
        <strain evidence="2 4">IP-10</strain>
    </source>
</reference>
<gene>
    <name evidence="2" type="ORF">B0G92_0522</name>
    <name evidence="3" type="ORF">CLV50_0984</name>
</gene>
<comment type="caution">
    <text evidence="3">The sequence shown here is derived from an EMBL/GenBank/DDBJ whole genome shotgun (WGS) entry which is preliminary data.</text>
</comment>
<dbReference type="GO" id="GO:0003677">
    <property type="term" value="F:DNA binding"/>
    <property type="evidence" value="ECO:0007669"/>
    <property type="project" value="UniProtKB-KW"/>
</dbReference>
<reference evidence="3 5" key="2">
    <citation type="submission" date="2018-10" db="EMBL/GenBank/DDBJ databases">
        <title>Genomic Encyclopedia of Archaeal and Bacterial Type Strains, Phase II (KMG-II): from individual species to whole genera.</title>
        <authorList>
            <person name="Goeker M."/>
        </authorList>
    </citation>
    <scope>NUCLEOTIDE SEQUENCE [LARGE SCALE GENOMIC DNA]</scope>
    <source>
        <strain evidence="3 5">DSM 21886</strain>
    </source>
</reference>
<dbReference type="EMBL" id="PJND01000007">
    <property type="protein sequence ID" value="PKW28895.1"/>
    <property type="molecule type" value="Genomic_DNA"/>
</dbReference>
<organism evidence="3 5">
    <name type="scientific">Flavobacterium lindanitolerans</name>
    <dbReference type="NCBI Taxonomy" id="428988"/>
    <lineage>
        <taxon>Bacteria</taxon>
        <taxon>Pseudomonadati</taxon>
        <taxon>Bacteroidota</taxon>
        <taxon>Flavobacteriia</taxon>
        <taxon>Flavobacteriales</taxon>
        <taxon>Flavobacteriaceae</taxon>
        <taxon>Flavobacterium</taxon>
    </lineage>
</organism>
<evidence type="ECO:0000313" key="5">
    <source>
        <dbReference type="Proteomes" id="UP000275027"/>
    </source>
</evidence>
<dbReference type="Proteomes" id="UP000233767">
    <property type="component" value="Unassembled WGS sequence"/>
</dbReference>
<dbReference type="AlphaFoldDB" id="A0A497UXU0"/>
<keyword evidence="3" id="KW-0238">DNA-binding</keyword>
<dbReference type="Pfam" id="PF13443">
    <property type="entry name" value="HTH_26"/>
    <property type="match status" value="1"/>
</dbReference>
<dbReference type="EMBL" id="RCCB01000010">
    <property type="protein sequence ID" value="RLJ35602.1"/>
    <property type="molecule type" value="Genomic_DNA"/>
</dbReference>
<dbReference type="Proteomes" id="UP000275027">
    <property type="component" value="Unassembled WGS sequence"/>
</dbReference>
<keyword evidence="4" id="KW-1185">Reference proteome</keyword>
<dbReference type="RefSeq" id="WP_056067110.1">
    <property type="nucleotide sequence ID" value="NZ_JAEUTX010000016.1"/>
</dbReference>
<protein>
    <submittedName>
        <fullName evidence="3">DNA-binding Xre family transcriptional regulator</fullName>
    </submittedName>
</protein>
<sequence>MIKLNLQPIFKMKGITKPVKYLIERGHSGSYANAVVNDKPLSIPFKKLEKFCIDFNCTPNDLFDFVPEKNQKLPGNHALYTISKGDAIGEIHKILNELPVSKIQELYGILKNTE</sequence>
<evidence type="ECO:0000259" key="1">
    <source>
        <dbReference type="Pfam" id="PF13443"/>
    </source>
</evidence>
<evidence type="ECO:0000313" key="3">
    <source>
        <dbReference type="EMBL" id="RLJ35602.1"/>
    </source>
</evidence>
<proteinExistence type="predicted"/>
<accession>A0A497UXU0</accession>
<name>A0A497UXU0_9FLAO</name>
<feature type="domain" description="HTH cro/C1-type" evidence="1">
    <location>
        <begin position="27"/>
        <end position="68"/>
    </location>
</feature>